<dbReference type="OrthoDB" id="4062651at2759"/>
<dbReference type="InterPro" id="IPR000719">
    <property type="entry name" value="Prot_kinase_dom"/>
</dbReference>
<dbReference type="EMBL" id="CAMKVN010003790">
    <property type="protein sequence ID" value="CAI2185611.1"/>
    <property type="molecule type" value="Genomic_DNA"/>
</dbReference>
<sequence>MVDDDRKKRAEVAFRERLDDLCSEVDKDYQGILKFDGSLEEILEKIKNYDDNHEIKQQMVFSDSYRGLTLIKFGLLKIKDSTCNKCRNQLTKNSLGCYKEIPNQTYFQNKSKKDNKKFCSKQCYTDYYGEYCYECMNKFLMENLYAPIKGNSLELTDFNNKTPPFAICDFCFEKDLEQAKMNSNENRTEPQPTINQIKSLFAQLLTQIQATHSPNSPLYQKALKEQKEALTILENASESKQEKYLSLIRQIEPLLTKPNLSLEEQTKLNQTGQKMDEMMEKLRVKKVKVEQRKNNHKNQVKELDIEKKNLSGILDLSDFTSLKGLYCSYNKLTSLNVSNCSYLTELYCDDNLLTNLTLPNNLTNLKRLKLSNNNFPSQDLSFLAGAINLEELELGNNNKEKINQGIYNKFTDSLNYLSEMKQLKELVISNTDLNEVDITKLPNSLRKIDYFARERPSFGESTNTRLFMSGVLGCYGLSQDTVTKNYVMVMKYMENGNLRQCLQNKTSGLLSFRDKLNKLLNITIGLGNIHQQNLVHRDLHSGNLLSSSFSDIYITDLGLSQPINYQKKESEIFGVLPYLDSEVLQKKPYAKSMAYELFTNSYPYPESNDLDLALRVCRGKRPNMSKLKIPQELKDIDPIKRPTAGELQKIIMDWITEIELKENTLFSKQYREIEAEYNYFSQTAPYRMHPTAVLNSKLIDTKKITQKLQTEQYSQAIDFTEFNLEDEFEENQQPEEKTFAD</sequence>
<dbReference type="GO" id="GO:0004674">
    <property type="term" value="F:protein serine/threonine kinase activity"/>
    <property type="evidence" value="ECO:0007669"/>
    <property type="project" value="TreeGrafter"/>
</dbReference>
<comment type="caution">
    <text evidence="3">The sequence shown here is derived from an EMBL/GenBank/DDBJ whole genome shotgun (WGS) entry which is preliminary data.</text>
</comment>
<dbReference type="PROSITE" id="PS50011">
    <property type="entry name" value="PROTEIN_KINASE_DOM"/>
    <property type="match status" value="1"/>
</dbReference>
<protein>
    <submittedName>
        <fullName evidence="3">5226_t:CDS:1</fullName>
    </submittedName>
</protein>
<accession>A0A9W4SY59</accession>
<keyword evidence="4" id="KW-1185">Reference proteome</keyword>
<dbReference type="PANTHER" id="PTHR44329">
    <property type="entry name" value="SERINE/THREONINE-PROTEIN KINASE TNNI3K-RELATED"/>
    <property type="match status" value="1"/>
</dbReference>
<feature type="domain" description="Protein kinase" evidence="2">
    <location>
        <begin position="396"/>
        <end position="655"/>
    </location>
</feature>
<dbReference type="SUPFAM" id="SSF56112">
    <property type="entry name" value="Protein kinase-like (PK-like)"/>
    <property type="match status" value="1"/>
</dbReference>
<dbReference type="InterPro" id="IPR051681">
    <property type="entry name" value="Ser/Thr_Kinases-Pseudokinases"/>
</dbReference>
<name>A0A9W4SY59_9GLOM</name>
<keyword evidence="1" id="KW-0175">Coiled coil</keyword>
<dbReference type="AlphaFoldDB" id="A0A9W4SY59"/>
<dbReference type="InterPro" id="IPR032675">
    <property type="entry name" value="LRR_dom_sf"/>
</dbReference>
<evidence type="ECO:0000313" key="3">
    <source>
        <dbReference type="EMBL" id="CAI2185611.1"/>
    </source>
</evidence>
<evidence type="ECO:0000256" key="1">
    <source>
        <dbReference type="SAM" id="Coils"/>
    </source>
</evidence>
<reference evidence="3" key="1">
    <citation type="submission" date="2022-08" db="EMBL/GenBank/DDBJ databases">
        <authorList>
            <person name="Kallberg Y."/>
            <person name="Tangrot J."/>
            <person name="Rosling A."/>
        </authorList>
    </citation>
    <scope>NUCLEOTIDE SEQUENCE</scope>
    <source>
        <strain evidence="3">Wild A</strain>
    </source>
</reference>
<evidence type="ECO:0000259" key="2">
    <source>
        <dbReference type="PROSITE" id="PS50011"/>
    </source>
</evidence>
<proteinExistence type="predicted"/>
<dbReference type="InterPro" id="IPR011009">
    <property type="entry name" value="Kinase-like_dom_sf"/>
</dbReference>
<feature type="coiled-coil region" evidence="1">
    <location>
        <begin position="279"/>
        <end position="313"/>
    </location>
</feature>
<dbReference type="Gene3D" id="1.10.510.10">
    <property type="entry name" value="Transferase(Phosphotransferase) domain 1"/>
    <property type="match status" value="1"/>
</dbReference>
<organism evidence="3 4">
    <name type="scientific">Funneliformis geosporum</name>
    <dbReference type="NCBI Taxonomy" id="1117311"/>
    <lineage>
        <taxon>Eukaryota</taxon>
        <taxon>Fungi</taxon>
        <taxon>Fungi incertae sedis</taxon>
        <taxon>Mucoromycota</taxon>
        <taxon>Glomeromycotina</taxon>
        <taxon>Glomeromycetes</taxon>
        <taxon>Glomerales</taxon>
        <taxon>Glomeraceae</taxon>
        <taxon>Funneliformis</taxon>
    </lineage>
</organism>
<dbReference type="Pfam" id="PF00069">
    <property type="entry name" value="Pkinase"/>
    <property type="match status" value="1"/>
</dbReference>
<gene>
    <name evidence="3" type="ORF">FWILDA_LOCUS12164</name>
</gene>
<dbReference type="Proteomes" id="UP001153678">
    <property type="component" value="Unassembled WGS sequence"/>
</dbReference>
<evidence type="ECO:0000313" key="4">
    <source>
        <dbReference type="Proteomes" id="UP001153678"/>
    </source>
</evidence>
<dbReference type="GO" id="GO:0005524">
    <property type="term" value="F:ATP binding"/>
    <property type="evidence" value="ECO:0007669"/>
    <property type="project" value="InterPro"/>
</dbReference>
<dbReference type="SUPFAM" id="SSF52058">
    <property type="entry name" value="L domain-like"/>
    <property type="match status" value="1"/>
</dbReference>
<dbReference type="Gene3D" id="3.80.10.10">
    <property type="entry name" value="Ribonuclease Inhibitor"/>
    <property type="match status" value="1"/>
</dbReference>